<protein>
    <submittedName>
        <fullName evidence="1">Uncharacterized protein</fullName>
    </submittedName>
</protein>
<dbReference type="AlphaFoldDB" id="A0A382X9L2"/>
<organism evidence="1">
    <name type="scientific">marine metagenome</name>
    <dbReference type="NCBI Taxonomy" id="408172"/>
    <lineage>
        <taxon>unclassified sequences</taxon>
        <taxon>metagenomes</taxon>
        <taxon>ecological metagenomes</taxon>
    </lineage>
</organism>
<feature type="non-terminal residue" evidence="1">
    <location>
        <position position="193"/>
    </location>
</feature>
<sequence length="193" mass="20212">MRRLLLALVFIAVVQNAPSSESDFSLDIDGDGKTGALTDGLLVLRYLFGFSGITLSDGAVSSSAVRTEAGDIVAYLSANVTELDVDGDGETDALTDGLMLLRYLFGFRDETLITDALSSSAVRTTSSEIEGYVAGRIVATASDLQTGVGHMNHESPHAGPITLLPDDSLVYVVNTPADTVDVIDAGTGNVIQR</sequence>
<reference evidence="1" key="1">
    <citation type="submission" date="2018-05" db="EMBL/GenBank/DDBJ databases">
        <authorList>
            <person name="Lanie J.A."/>
            <person name="Ng W.-L."/>
            <person name="Kazmierczak K.M."/>
            <person name="Andrzejewski T.M."/>
            <person name="Davidsen T.M."/>
            <person name="Wayne K.J."/>
            <person name="Tettelin H."/>
            <person name="Glass J.I."/>
            <person name="Rusch D."/>
            <person name="Podicherti R."/>
            <person name="Tsui H.-C.T."/>
            <person name="Winkler M.E."/>
        </authorList>
    </citation>
    <scope>NUCLEOTIDE SEQUENCE</scope>
</reference>
<accession>A0A382X9L2</accession>
<dbReference type="EMBL" id="UINC01165898">
    <property type="protein sequence ID" value="SVD67550.1"/>
    <property type="molecule type" value="Genomic_DNA"/>
</dbReference>
<name>A0A382X9L2_9ZZZZ</name>
<evidence type="ECO:0000313" key="1">
    <source>
        <dbReference type="EMBL" id="SVD67550.1"/>
    </source>
</evidence>
<proteinExistence type="predicted"/>
<gene>
    <name evidence="1" type="ORF">METZ01_LOCUS420404</name>
</gene>